<gene>
    <name evidence="2" type="ORF">TNCV_4799961</name>
</gene>
<evidence type="ECO:0000313" key="3">
    <source>
        <dbReference type="Proteomes" id="UP000887159"/>
    </source>
</evidence>
<keyword evidence="3" id="KW-1185">Reference proteome</keyword>
<dbReference type="EMBL" id="BMAU01021179">
    <property type="protein sequence ID" value="GFX94719.1"/>
    <property type="molecule type" value="Genomic_DNA"/>
</dbReference>
<dbReference type="AlphaFoldDB" id="A0A8X6RLP4"/>
<evidence type="ECO:0000313" key="2">
    <source>
        <dbReference type="EMBL" id="GFX94719.1"/>
    </source>
</evidence>
<sequence>MNGSASDSEITDNFKSSASESESSDDGFVLLPKVETDQAIEEPTEIMLINQDSESKYQKSVRDETFELI</sequence>
<dbReference type="Proteomes" id="UP000887159">
    <property type="component" value="Unassembled WGS sequence"/>
</dbReference>
<organism evidence="2 3">
    <name type="scientific">Trichonephila clavipes</name>
    <name type="common">Golden silk orbweaver</name>
    <name type="synonym">Nephila clavipes</name>
    <dbReference type="NCBI Taxonomy" id="2585209"/>
    <lineage>
        <taxon>Eukaryota</taxon>
        <taxon>Metazoa</taxon>
        <taxon>Ecdysozoa</taxon>
        <taxon>Arthropoda</taxon>
        <taxon>Chelicerata</taxon>
        <taxon>Arachnida</taxon>
        <taxon>Araneae</taxon>
        <taxon>Araneomorphae</taxon>
        <taxon>Entelegynae</taxon>
        <taxon>Araneoidea</taxon>
        <taxon>Nephilidae</taxon>
        <taxon>Trichonephila</taxon>
    </lineage>
</organism>
<feature type="compositionally biased region" description="Polar residues" evidence="1">
    <location>
        <begin position="1"/>
        <end position="15"/>
    </location>
</feature>
<proteinExistence type="predicted"/>
<evidence type="ECO:0000256" key="1">
    <source>
        <dbReference type="SAM" id="MobiDB-lite"/>
    </source>
</evidence>
<reference evidence="2" key="1">
    <citation type="submission" date="2020-08" db="EMBL/GenBank/DDBJ databases">
        <title>Multicomponent nature underlies the extraordinary mechanical properties of spider dragline silk.</title>
        <authorList>
            <person name="Kono N."/>
            <person name="Nakamura H."/>
            <person name="Mori M."/>
            <person name="Yoshida Y."/>
            <person name="Ohtoshi R."/>
            <person name="Malay A.D."/>
            <person name="Moran D.A.P."/>
            <person name="Tomita M."/>
            <person name="Numata K."/>
            <person name="Arakawa K."/>
        </authorList>
    </citation>
    <scope>NUCLEOTIDE SEQUENCE</scope>
</reference>
<comment type="caution">
    <text evidence="2">The sequence shown here is derived from an EMBL/GenBank/DDBJ whole genome shotgun (WGS) entry which is preliminary data.</text>
</comment>
<name>A0A8X6RLP4_TRICX</name>
<accession>A0A8X6RLP4</accession>
<protein>
    <submittedName>
        <fullName evidence="2">Uncharacterized protein</fullName>
    </submittedName>
</protein>
<feature type="region of interest" description="Disordered" evidence="1">
    <location>
        <begin position="1"/>
        <end position="29"/>
    </location>
</feature>